<proteinExistence type="predicted"/>
<organism evidence="1 2">
    <name type="scientific">Brassica cretica</name>
    <name type="common">Mustard</name>
    <dbReference type="NCBI Taxonomy" id="69181"/>
    <lineage>
        <taxon>Eukaryota</taxon>
        <taxon>Viridiplantae</taxon>
        <taxon>Streptophyta</taxon>
        <taxon>Embryophyta</taxon>
        <taxon>Tracheophyta</taxon>
        <taxon>Spermatophyta</taxon>
        <taxon>Magnoliopsida</taxon>
        <taxon>eudicotyledons</taxon>
        <taxon>Gunneridae</taxon>
        <taxon>Pentapetalae</taxon>
        <taxon>rosids</taxon>
        <taxon>malvids</taxon>
        <taxon>Brassicales</taxon>
        <taxon>Brassicaceae</taxon>
        <taxon>Brassiceae</taxon>
        <taxon>Brassica</taxon>
    </lineage>
</organism>
<dbReference type="EMBL" id="QGKW02001940">
    <property type="protein sequence ID" value="KAF2559598.1"/>
    <property type="molecule type" value="Genomic_DNA"/>
</dbReference>
<name>A0A8S9GRY2_BRACR</name>
<evidence type="ECO:0000313" key="1">
    <source>
        <dbReference type="EMBL" id="KAF2559598.1"/>
    </source>
</evidence>
<comment type="caution">
    <text evidence="1">The sequence shown here is derived from an EMBL/GenBank/DDBJ whole genome shotgun (WGS) entry which is preliminary data.</text>
</comment>
<protein>
    <submittedName>
        <fullName evidence="1">Uncharacterized protein</fullName>
    </submittedName>
</protein>
<evidence type="ECO:0000313" key="2">
    <source>
        <dbReference type="Proteomes" id="UP000712281"/>
    </source>
</evidence>
<sequence length="222" mass="25295">MVLQASATSRDVEDWFFFHMPRFVLEMFACLKMFRGVAKVVFSRIADEVVGDAKFWFGLYGKRSWLRAKGRSSRLIGQVIVFCVKVANGVRKRFSTLGALLRIGGATRGVSQSLIEQLQTFRRRPARGSPSLWISLMRPLLASLHRNLNRSRRLMHGSLDFPIVSVSPVGSPFSGGARRVVLPPSVKVSRCCIGRTRIWNRCRFLLIEWRAEFSSRRTRFSA</sequence>
<accession>A0A8S9GRY2</accession>
<gene>
    <name evidence="1" type="ORF">F2Q68_00015544</name>
</gene>
<dbReference type="Proteomes" id="UP000712281">
    <property type="component" value="Unassembled WGS sequence"/>
</dbReference>
<reference evidence="1" key="1">
    <citation type="submission" date="2019-12" db="EMBL/GenBank/DDBJ databases">
        <title>Genome sequencing and annotation of Brassica cretica.</title>
        <authorList>
            <person name="Studholme D.J."/>
            <person name="Sarris P.F."/>
        </authorList>
    </citation>
    <scope>NUCLEOTIDE SEQUENCE</scope>
    <source>
        <strain evidence="1">PFS-001/15</strain>
        <tissue evidence="1">Leaf</tissue>
    </source>
</reference>